<evidence type="ECO:0000259" key="2">
    <source>
        <dbReference type="Pfam" id="PF00850"/>
    </source>
</evidence>
<dbReference type="PANTHER" id="PTHR47558:SF1">
    <property type="entry name" value="HISTONE DEACETYLASE HOS3"/>
    <property type="match status" value="1"/>
</dbReference>
<dbReference type="Pfam" id="PF00850">
    <property type="entry name" value="Hist_deacetyl"/>
    <property type="match status" value="1"/>
</dbReference>
<dbReference type="GO" id="GO:0005634">
    <property type="term" value="C:nucleus"/>
    <property type="evidence" value="ECO:0007669"/>
    <property type="project" value="TreeGrafter"/>
</dbReference>
<dbReference type="OrthoDB" id="5232919at2759"/>
<dbReference type="InterPro" id="IPR053244">
    <property type="entry name" value="HDAC_HD_type_1"/>
</dbReference>
<organism evidence="3 4">
    <name type="scientific">Suillus discolor</name>
    <dbReference type="NCBI Taxonomy" id="1912936"/>
    <lineage>
        <taxon>Eukaryota</taxon>
        <taxon>Fungi</taxon>
        <taxon>Dikarya</taxon>
        <taxon>Basidiomycota</taxon>
        <taxon>Agaricomycotina</taxon>
        <taxon>Agaricomycetes</taxon>
        <taxon>Agaricomycetidae</taxon>
        <taxon>Boletales</taxon>
        <taxon>Suillineae</taxon>
        <taxon>Suillaceae</taxon>
        <taxon>Suillus</taxon>
    </lineage>
</organism>
<keyword evidence="4" id="KW-1185">Reference proteome</keyword>
<dbReference type="InterPro" id="IPR037138">
    <property type="entry name" value="His_deacetylse_dom_sf"/>
</dbReference>
<protein>
    <submittedName>
        <fullName evidence="3">Arginase deacetylase</fullName>
    </submittedName>
</protein>
<dbReference type="GO" id="GO:0004407">
    <property type="term" value="F:histone deacetylase activity"/>
    <property type="evidence" value="ECO:0007669"/>
    <property type="project" value="TreeGrafter"/>
</dbReference>
<dbReference type="SUPFAM" id="SSF52768">
    <property type="entry name" value="Arginase/deacetylase"/>
    <property type="match status" value="1"/>
</dbReference>
<comment type="caution">
    <text evidence="3">The sequence shown here is derived from an EMBL/GenBank/DDBJ whole genome shotgun (WGS) entry which is preliminary data.</text>
</comment>
<accession>A0A9P7F1V0</accession>
<sequence length="622" mass="67840">MSTQAADSTIKIEARSEADSDPLGIGTPLPLHQVSSESDSRPSSSKAPIYVKIYLQDDCLKHRFIRSRDTSSIVERPERLRAVKIGLAAAIARIEEAEGALKPSDANVSVEDELAAALGKMDIATSDAGLIRARSISVTRSTATVDLLDNAAVKYVHGDIDGDVYLQTLKAWARDSEDNITKKGSEMPEGMPPLDLYLCPSSIDAIQGAIGAVCQAVDAVIASTSINPSVVATGPQRAFVAVRPPGHHCGEDTPSGFCFVNNVAIGAAHAHLKHGIQRVVILDIDLHHGNGTQSIVWQINEETYRQTLESEQSPSETNAPSRTRGPQIFYGSIHDILSFPCEDGKVSFVQAASTSIHGSHGQYIENIHLQTYSSETHFWEVLYKEQYSTLLRRASQFLDGTGGPGDDVMFFISCGFDAGEHEYPSMSRHNRKVPTSFYHQFTLDTCTFADIYARGRVVSVLEGGYSDRALSSGAMAHICGLVGDTVRVDERWWDLENLIKLEKATKARKFGHPSQGNTDLEPWLARTLELLSHLDVYRTPPQPSRNWAPPKSRALRERKKLSRNSSTPEVASKPDKDTQISAPVSSSSLTSTSVSESETVDSLSAKKLPRVILHVRPPEGTS</sequence>
<dbReference type="InterPro" id="IPR023696">
    <property type="entry name" value="Ureohydrolase_dom_sf"/>
</dbReference>
<feature type="region of interest" description="Disordered" evidence="1">
    <location>
        <begin position="539"/>
        <end position="608"/>
    </location>
</feature>
<dbReference type="GO" id="GO:0010468">
    <property type="term" value="P:regulation of gene expression"/>
    <property type="evidence" value="ECO:0007669"/>
    <property type="project" value="UniProtKB-ARBA"/>
</dbReference>
<dbReference type="InterPro" id="IPR023801">
    <property type="entry name" value="His_deacetylse_dom"/>
</dbReference>
<gene>
    <name evidence="3" type="ORF">F5147DRAFT_710228</name>
</gene>
<feature type="compositionally biased region" description="Low complexity" evidence="1">
    <location>
        <begin position="584"/>
        <end position="603"/>
    </location>
</feature>
<reference evidence="3" key="1">
    <citation type="journal article" date="2020" name="New Phytol.">
        <title>Comparative genomics reveals dynamic genome evolution in host specialist ectomycorrhizal fungi.</title>
        <authorList>
            <person name="Lofgren L.A."/>
            <person name="Nguyen N.H."/>
            <person name="Vilgalys R."/>
            <person name="Ruytinx J."/>
            <person name="Liao H.L."/>
            <person name="Branco S."/>
            <person name="Kuo A."/>
            <person name="LaButti K."/>
            <person name="Lipzen A."/>
            <person name="Andreopoulos W."/>
            <person name="Pangilinan J."/>
            <person name="Riley R."/>
            <person name="Hundley H."/>
            <person name="Na H."/>
            <person name="Barry K."/>
            <person name="Grigoriev I.V."/>
            <person name="Stajich J.E."/>
            <person name="Kennedy P.G."/>
        </authorList>
    </citation>
    <scope>NUCLEOTIDE SEQUENCE</scope>
    <source>
        <strain evidence="3">FC423</strain>
    </source>
</reference>
<dbReference type="InterPro" id="IPR000286">
    <property type="entry name" value="HDACs"/>
</dbReference>
<dbReference type="RefSeq" id="XP_041289504.1">
    <property type="nucleotide sequence ID" value="XM_041438263.1"/>
</dbReference>
<dbReference type="EMBL" id="JABBWM010000054">
    <property type="protein sequence ID" value="KAG2100399.1"/>
    <property type="molecule type" value="Genomic_DNA"/>
</dbReference>
<evidence type="ECO:0000256" key="1">
    <source>
        <dbReference type="SAM" id="MobiDB-lite"/>
    </source>
</evidence>
<feature type="domain" description="Histone deacetylase" evidence="2">
    <location>
        <begin position="163"/>
        <end position="479"/>
    </location>
</feature>
<dbReference type="AlphaFoldDB" id="A0A9P7F1V0"/>
<evidence type="ECO:0000313" key="3">
    <source>
        <dbReference type="EMBL" id="KAG2100399.1"/>
    </source>
</evidence>
<dbReference type="PRINTS" id="PR01270">
    <property type="entry name" value="HDASUPER"/>
</dbReference>
<feature type="region of interest" description="Disordered" evidence="1">
    <location>
        <begin position="1"/>
        <end position="44"/>
    </location>
</feature>
<dbReference type="CDD" id="cd09998">
    <property type="entry name" value="HDAC_Hos3"/>
    <property type="match status" value="1"/>
</dbReference>
<dbReference type="PANTHER" id="PTHR47558">
    <property type="entry name" value="HISTONE DEACETYLASE HOS3"/>
    <property type="match status" value="1"/>
</dbReference>
<dbReference type="GeneID" id="64700522"/>
<dbReference type="Proteomes" id="UP000823399">
    <property type="component" value="Unassembled WGS sequence"/>
</dbReference>
<name>A0A9P7F1V0_9AGAM</name>
<dbReference type="Gene3D" id="3.40.800.20">
    <property type="entry name" value="Histone deacetylase domain"/>
    <property type="match status" value="1"/>
</dbReference>
<evidence type="ECO:0000313" key="4">
    <source>
        <dbReference type="Proteomes" id="UP000823399"/>
    </source>
</evidence>
<feature type="compositionally biased region" description="Low complexity" evidence="1">
    <location>
        <begin position="35"/>
        <end position="44"/>
    </location>
</feature>
<proteinExistence type="predicted"/>